<dbReference type="InterPro" id="IPR012337">
    <property type="entry name" value="RNaseH-like_sf"/>
</dbReference>
<dbReference type="AlphaFoldDB" id="A0A2K9ME35"/>
<evidence type="ECO:0000259" key="2">
    <source>
        <dbReference type="PROSITE" id="PS50994"/>
    </source>
</evidence>
<dbReference type="SUPFAM" id="SSF53098">
    <property type="entry name" value="Ribonuclease H-like"/>
    <property type="match status" value="1"/>
</dbReference>
<feature type="domain" description="Integrase catalytic" evidence="2">
    <location>
        <begin position="323"/>
        <end position="543"/>
    </location>
</feature>
<dbReference type="KEGG" id="paru:CYR75_06065"/>
<evidence type="ECO:0000256" key="1">
    <source>
        <dbReference type="SAM" id="MobiDB-lite"/>
    </source>
</evidence>
<evidence type="ECO:0000313" key="3">
    <source>
        <dbReference type="EMBL" id="AUM73908.1"/>
    </source>
</evidence>
<reference evidence="4" key="1">
    <citation type="submission" date="2017-12" db="EMBL/GenBank/DDBJ databases">
        <title>Genomic analysis of Paracoccus sp. CBA4604.</title>
        <authorList>
            <person name="Roh S.W."/>
            <person name="Kim J.Y."/>
            <person name="Kim J.S."/>
        </authorList>
    </citation>
    <scope>NUCLEOTIDE SEQUENCE [LARGE SCALE GENOMIC DNA]</scope>
    <source>
        <strain evidence="4">CBA4604</strain>
    </source>
</reference>
<organism evidence="3 4">
    <name type="scientific">Paracoccus jeotgali</name>
    <dbReference type="NCBI Taxonomy" id="2065379"/>
    <lineage>
        <taxon>Bacteria</taxon>
        <taxon>Pseudomonadati</taxon>
        <taxon>Pseudomonadota</taxon>
        <taxon>Alphaproteobacteria</taxon>
        <taxon>Rhodobacterales</taxon>
        <taxon>Paracoccaceae</taxon>
        <taxon>Paracoccus</taxon>
    </lineage>
</organism>
<dbReference type="EMBL" id="CP025583">
    <property type="protein sequence ID" value="AUM73908.1"/>
    <property type="molecule type" value="Genomic_DNA"/>
</dbReference>
<feature type="region of interest" description="Disordered" evidence="1">
    <location>
        <begin position="1"/>
        <end position="25"/>
    </location>
</feature>
<dbReference type="Gene3D" id="3.30.420.10">
    <property type="entry name" value="Ribonuclease H-like superfamily/Ribonuclease H"/>
    <property type="match status" value="1"/>
</dbReference>
<dbReference type="GO" id="GO:0015074">
    <property type="term" value="P:DNA integration"/>
    <property type="evidence" value="ECO:0007669"/>
    <property type="project" value="InterPro"/>
</dbReference>
<evidence type="ECO:0000313" key="4">
    <source>
        <dbReference type="Proteomes" id="UP000234882"/>
    </source>
</evidence>
<feature type="compositionally biased region" description="Polar residues" evidence="1">
    <location>
        <begin position="756"/>
        <end position="772"/>
    </location>
</feature>
<dbReference type="InterPro" id="IPR036397">
    <property type="entry name" value="RNaseH_sf"/>
</dbReference>
<dbReference type="Proteomes" id="UP000234882">
    <property type="component" value="Chromosome"/>
</dbReference>
<dbReference type="PROSITE" id="PS50994">
    <property type="entry name" value="INTEGRASE"/>
    <property type="match status" value="1"/>
</dbReference>
<keyword evidence="4" id="KW-1185">Reference proteome</keyword>
<dbReference type="GO" id="GO:0003676">
    <property type="term" value="F:nucleic acid binding"/>
    <property type="evidence" value="ECO:0007669"/>
    <property type="project" value="InterPro"/>
</dbReference>
<feature type="region of interest" description="Disordered" evidence="1">
    <location>
        <begin position="712"/>
        <end position="772"/>
    </location>
</feature>
<gene>
    <name evidence="3" type="ORF">CYR75_06065</name>
</gene>
<sequence>MSGPASAGPQWPSAPPPSRADHLCHRPLQGERPLMKMFNLTFDPSRHHYAFGVHDRVTVDGVPYTVDGHSRNERGLVLTMDDGSGRCRAFTHQELSRLGSMGKIRVEANHYAPETAKRRLADGGVLLSELPENAAARVTKKSAYVEAFLEMECEGKIKRTDASIDASRHELRGRAMAYVDRLIGGLSVAHSQDLNETPSARTLRRWLGQHRSLGMSGLVDTMSRRGNRNRLMGPEELALMMEEVHRYADANRPTVKNIHHNVQRAFESRNEDREARGEPPYRVPSYETVRRTIHMLEPFAVTVAREGAEEARKKFMPTGGGLRLTRPLERVEIDENTIDIISLASAAALMGLLTEEDRMRLGLNKEKVRWFLTVAICATTRCILGMSFSRSAREQASLQVLQMILHDKGEWAGAARSNGSWDMLGTPVLIVTDNGTAFKSQRFRVACADLGISAIRAPAGLPQMRARNERFFHSLKTGLLSRMPGQTFGSIRERRGSDPEARAALSFGDLAFCLVRWIVDIYHNTPHIGLGGETPLNCWRRLTKEWGIQPPPDRDTQRAIFGERLKRRLSREGVLVLGMRYHSEELAQWLLHKEERDVEVRWHQDNIGAVTVHVGSRKFTVGAVHPGFDGVSARQWIAGIRAARASDPRQRYCERQVVVDANAAIEARSTAATRLAGLLVDDWSPERILREEERLFIGFGVVADRPMQPVAGDGIGRTVPDADVGTAGDREDISPTKFASTRPALPHGEKDHAHYTSDTSPTSVASTWKITE</sequence>
<accession>A0A2K9ME35</accession>
<dbReference type="InterPro" id="IPR001584">
    <property type="entry name" value="Integrase_cat-core"/>
</dbReference>
<name>A0A2K9ME35_9RHOB</name>
<protein>
    <submittedName>
        <fullName evidence="3">Transposase</fullName>
    </submittedName>
</protein>
<proteinExistence type="predicted"/>